<name>A0ABT7AG03_9HYPH</name>
<evidence type="ECO:0000313" key="3">
    <source>
        <dbReference type="Proteomes" id="UP001321492"/>
    </source>
</evidence>
<sequence>MTVTQPAVVRRSGRYFWAARLLTHLRSASRARRSLLTSAGAALIVGGCQTFSADGGLGPTQAIVRGELGKETVKISSEADAAAARARVAALLQKPLTADSAVQVALLNNRGLQAAYNALGISEAEFVAASLPPNPAFSFSRLGGNLELEIERRVVANLLALLTLPARKEIAEGLFRQAQLRAAQETLTVVGEARRSYYRAVAAGQVVGYLQQAQLSAEAASDLTKKLGETGAASKLDQAREHAFHAEVAAQLGQARQRQKAERERLTRVLGLWGSDVAFRLPAALPALPRRPWTLQAAEADAVRKRVDLQIARLELETLAKAYGLTNATRFVNVLELAGLSSYERTKSVRETAGGSEPEKDKTFRRGFEIGFEIPIFDGGETRVRDAQERYMQAVNRLAEKAVNIRSEAREAYQLYRGAYDLAAHYRDQVLPLRKTISDESQLRYNAMIIDVFELLADARARIASTVTAIEAQRDFWIADTDLRSALIGGGGGGGGAGEAPRSAGAAAE</sequence>
<evidence type="ECO:0000256" key="1">
    <source>
        <dbReference type="SAM" id="MobiDB-lite"/>
    </source>
</evidence>
<dbReference type="Proteomes" id="UP001321492">
    <property type="component" value="Unassembled WGS sequence"/>
</dbReference>
<accession>A0ABT7AG03</accession>
<evidence type="ECO:0000313" key="2">
    <source>
        <dbReference type="EMBL" id="MDJ1157779.1"/>
    </source>
</evidence>
<feature type="compositionally biased region" description="Low complexity" evidence="1">
    <location>
        <begin position="499"/>
        <end position="509"/>
    </location>
</feature>
<dbReference type="PANTHER" id="PTHR30203:SF24">
    <property type="entry name" value="BLR4935 PROTEIN"/>
    <property type="match status" value="1"/>
</dbReference>
<proteinExistence type="predicted"/>
<dbReference type="InterPro" id="IPR010131">
    <property type="entry name" value="MdtP/NodT-like"/>
</dbReference>
<organism evidence="2 3">
    <name type="scientific">Chelatococcus albus</name>
    <dbReference type="NCBI Taxonomy" id="3047466"/>
    <lineage>
        <taxon>Bacteria</taxon>
        <taxon>Pseudomonadati</taxon>
        <taxon>Pseudomonadota</taxon>
        <taxon>Alphaproteobacteria</taxon>
        <taxon>Hyphomicrobiales</taxon>
        <taxon>Chelatococcaceae</taxon>
        <taxon>Chelatococcus</taxon>
    </lineage>
</organism>
<keyword evidence="3" id="KW-1185">Reference proteome</keyword>
<dbReference type="PANTHER" id="PTHR30203">
    <property type="entry name" value="OUTER MEMBRANE CATION EFFLUX PROTEIN"/>
    <property type="match status" value="1"/>
</dbReference>
<dbReference type="EMBL" id="JASJEV010000003">
    <property type="protein sequence ID" value="MDJ1157779.1"/>
    <property type="molecule type" value="Genomic_DNA"/>
</dbReference>
<dbReference type="Gene3D" id="1.20.1600.10">
    <property type="entry name" value="Outer membrane efflux proteins (OEP)"/>
    <property type="match status" value="1"/>
</dbReference>
<gene>
    <name evidence="2" type="ORF">QNA08_05985</name>
</gene>
<dbReference type="SUPFAM" id="SSF56954">
    <property type="entry name" value="Outer membrane efflux proteins (OEP)"/>
    <property type="match status" value="1"/>
</dbReference>
<protein>
    <submittedName>
        <fullName evidence="2">TolC family protein</fullName>
    </submittedName>
</protein>
<feature type="region of interest" description="Disordered" evidence="1">
    <location>
        <begin position="490"/>
        <end position="509"/>
    </location>
</feature>
<reference evidence="2 3" key="1">
    <citation type="submission" date="2023-05" db="EMBL/GenBank/DDBJ databases">
        <title>Chelatococcus sp. nov., a moderately thermophilic bacterium isolated from hot spring microbial mat.</title>
        <authorList>
            <person name="Hu C.-J."/>
            <person name="Li W.-J."/>
        </authorList>
    </citation>
    <scope>NUCLEOTIDE SEQUENCE [LARGE SCALE GENOMIC DNA]</scope>
    <source>
        <strain evidence="2 3">SYSU G07232</strain>
    </source>
</reference>
<comment type="caution">
    <text evidence="2">The sequence shown here is derived from an EMBL/GenBank/DDBJ whole genome shotgun (WGS) entry which is preliminary data.</text>
</comment>
<dbReference type="RefSeq" id="WP_283739778.1">
    <property type="nucleotide sequence ID" value="NZ_JASJEV010000003.1"/>
</dbReference>